<name>A0AAT9GF91_9BACT</name>
<dbReference type="PANTHER" id="PTHR48050">
    <property type="entry name" value="STEROL 3-BETA-GLUCOSYLTRANSFERASE"/>
    <property type="match status" value="1"/>
</dbReference>
<accession>A0AAT9GF91</accession>
<evidence type="ECO:0000259" key="2">
    <source>
        <dbReference type="Pfam" id="PF06722"/>
    </source>
</evidence>
<dbReference type="Pfam" id="PF06722">
    <property type="entry name" value="EryCIII-like_C"/>
    <property type="match status" value="1"/>
</dbReference>
<feature type="domain" description="Erythromycin biosynthesis protein CIII-like C-terminal" evidence="2">
    <location>
        <begin position="285"/>
        <end position="388"/>
    </location>
</feature>
<dbReference type="EMBL" id="AP029612">
    <property type="protein sequence ID" value="BFG69330.1"/>
    <property type="molecule type" value="Genomic_DNA"/>
</dbReference>
<dbReference type="CDD" id="cd03784">
    <property type="entry name" value="GT1_Gtf-like"/>
    <property type="match status" value="1"/>
</dbReference>
<reference evidence="3" key="1">
    <citation type="submission" date="2024-02" db="EMBL/GenBank/DDBJ databases">
        <title>Sediminibacterium planktonica sp. nov. and Sediminibacterium longus sp. nov., isolated from surface lake and river water.</title>
        <authorList>
            <person name="Watanabe K."/>
            <person name="Takemine S."/>
            <person name="Ishii Y."/>
            <person name="Ogata Y."/>
            <person name="Shindo C."/>
            <person name="Suda W."/>
        </authorList>
    </citation>
    <scope>NUCLEOTIDE SEQUENCE</scope>
    <source>
        <strain evidence="3">KACHI17</strain>
    </source>
</reference>
<dbReference type="PANTHER" id="PTHR48050:SF13">
    <property type="entry name" value="STEROL 3-BETA-GLUCOSYLTRANSFERASE UGT80A2"/>
    <property type="match status" value="1"/>
</dbReference>
<dbReference type="AlphaFoldDB" id="A0AAT9GF91"/>
<dbReference type="InterPro" id="IPR010610">
    <property type="entry name" value="EryCIII-like_C"/>
</dbReference>
<dbReference type="InterPro" id="IPR004276">
    <property type="entry name" value="GlycoTrans_28_N"/>
</dbReference>
<organism evidence="3">
    <name type="scientific">Sediminibacterium sp. KACHI17</name>
    <dbReference type="NCBI Taxonomy" id="1751071"/>
    <lineage>
        <taxon>Bacteria</taxon>
        <taxon>Pseudomonadati</taxon>
        <taxon>Bacteroidota</taxon>
        <taxon>Chitinophagia</taxon>
        <taxon>Chitinophagales</taxon>
        <taxon>Chitinophagaceae</taxon>
        <taxon>Sediminibacterium</taxon>
    </lineage>
</organism>
<dbReference type="FunFam" id="3.40.50.2000:FF:000009">
    <property type="entry name" value="Sterol 3-beta-glucosyltransferase UGT80A2"/>
    <property type="match status" value="1"/>
</dbReference>
<evidence type="ECO:0000313" key="3">
    <source>
        <dbReference type="EMBL" id="BFG69330.1"/>
    </source>
</evidence>
<dbReference type="InterPro" id="IPR002213">
    <property type="entry name" value="UDP_glucos_trans"/>
</dbReference>
<dbReference type="Gene3D" id="3.40.50.2000">
    <property type="entry name" value="Glycogen Phosphorylase B"/>
    <property type="match status" value="2"/>
</dbReference>
<dbReference type="GO" id="GO:0033072">
    <property type="term" value="P:vancomycin biosynthetic process"/>
    <property type="evidence" value="ECO:0007669"/>
    <property type="project" value="UniProtKB-ARBA"/>
</dbReference>
<feature type="domain" description="Glycosyltransferase family 28 N-terminal" evidence="1">
    <location>
        <begin position="3"/>
        <end position="76"/>
    </location>
</feature>
<gene>
    <name evidence="3" type="ORF">KACHI17_02110</name>
</gene>
<dbReference type="SUPFAM" id="SSF53756">
    <property type="entry name" value="UDP-Glycosyltransferase/glycogen phosphorylase"/>
    <property type="match status" value="1"/>
</dbReference>
<dbReference type="Pfam" id="PF03033">
    <property type="entry name" value="Glyco_transf_28"/>
    <property type="match status" value="1"/>
</dbReference>
<proteinExistence type="predicted"/>
<dbReference type="GO" id="GO:0008194">
    <property type="term" value="F:UDP-glycosyltransferase activity"/>
    <property type="evidence" value="ECO:0007669"/>
    <property type="project" value="InterPro"/>
</dbReference>
<evidence type="ECO:0000259" key="1">
    <source>
        <dbReference type="Pfam" id="PF03033"/>
    </source>
</evidence>
<protein>
    <submittedName>
        <fullName evidence="3">Glycosyltransferase</fullName>
    </submittedName>
</protein>
<dbReference type="InterPro" id="IPR050426">
    <property type="entry name" value="Glycosyltransferase_28"/>
</dbReference>
<dbReference type="GO" id="GO:0005975">
    <property type="term" value="P:carbohydrate metabolic process"/>
    <property type="evidence" value="ECO:0007669"/>
    <property type="project" value="InterPro"/>
</dbReference>
<dbReference type="GO" id="GO:0016758">
    <property type="term" value="F:hexosyltransferase activity"/>
    <property type="evidence" value="ECO:0007669"/>
    <property type="project" value="InterPro"/>
</dbReference>
<sequence>MKIAILTLGTRGDVQPYAVLGQALKQRGHDVVLSTAKNFEKLVTSYGLRFVPVEIDFQELIESDDAKKIMKNPFRMKRYLRDTIFPKMSDAFQTFYQLAQENDKVLFHIKTLCDYFADRFPGKMIRTDVIPAGEPTKAFPNPVFSALGLPSMMNRFTYRLTELGLKMWKKPILAIREKAGLSAIFVKPSLPSLYGISEHVLPRPDDYPSNSYFTGFWLDESQQSLDEDLVQFLRSGEPPLLITFGSMPFENKVGLTNLIRSIVVQQKIRVLVIKGWGLNDTNDLEIIDGVKVIHAAPHSVLLPYVKAVVHHGGVGTTAACLSAGKPMFICPILYPFGDQLFWGNIVHQNGWGVKPVPLKKINEKILNEKVRELLHNSTFYTSTEELARRLKEEDGITKAIQFIENDISQSNT</sequence>